<dbReference type="AlphaFoldDB" id="A0A2G9QFL1"/>
<accession>A0A2G9QFL1</accession>
<feature type="non-terminal residue" evidence="1">
    <location>
        <position position="99"/>
    </location>
</feature>
<reference evidence="2" key="1">
    <citation type="journal article" date="2017" name="Nat. Commun.">
        <title>The North American bullfrog draft genome provides insight into hormonal regulation of long noncoding RNA.</title>
        <authorList>
            <person name="Hammond S.A."/>
            <person name="Warren R.L."/>
            <person name="Vandervalk B.P."/>
            <person name="Kucuk E."/>
            <person name="Khan H."/>
            <person name="Gibb E.A."/>
            <person name="Pandoh P."/>
            <person name="Kirk H."/>
            <person name="Zhao Y."/>
            <person name="Jones M."/>
            <person name="Mungall A.J."/>
            <person name="Coope R."/>
            <person name="Pleasance S."/>
            <person name="Moore R.A."/>
            <person name="Holt R.A."/>
            <person name="Round J.M."/>
            <person name="Ohora S."/>
            <person name="Walle B.V."/>
            <person name="Veldhoen N."/>
            <person name="Helbing C.C."/>
            <person name="Birol I."/>
        </authorList>
    </citation>
    <scope>NUCLEOTIDE SEQUENCE [LARGE SCALE GENOMIC DNA]</scope>
</reference>
<dbReference type="SUPFAM" id="SSF53067">
    <property type="entry name" value="Actin-like ATPase domain"/>
    <property type="match status" value="1"/>
</dbReference>
<dbReference type="Proteomes" id="UP000228934">
    <property type="component" value="Unassembled WGS sequence"/>
</dbReference>
<dbReference type="InterPro" id="IPR043129">
    <property type="entry name" value="ATPase_NBD"/>
</dbReference>
<dbReference type="OrthoDB" id="6220758at2759"/>
<protein>
    <submittedName>
        <fullName evidence="1">Uncharacterized protein</fullName>
    </submittedName>
</protein>
<organism evidence="1 2">
    <name type="scientific">Aquarana catesbeiana</name>
    <name type="common">American bullfrog</name>
    <name type="synonym">Rana catesbeiana</name>
    <dbReference type="NCBI Taxonomy" id="8400"/>
    <lineage>
        <taxon>Eukaryota</taxon>
        <taxon>Metazoa</taxon>
        <taxon>Chordata</taxon>
        <taxon>Craniata</taxon>
        <taxon>Vertebrata</taxon>
        <taxon>Euteleostomi</taxon>
        <taxon>Amphibia</taxon>
        <taxon>Batrachia</taxon>
        <taxon>Anura</taxon>
        <taxon>Neobatrachia</taxon>
        <taxon>Ranoidea</taxon>
        <taxon>Ranidae</taxon>
        <taxon>Aquarana</taxon>
    </lineage>
</organism>
<keyword evidence="2" id="KW-1185">Reference proteome</keyword>
<dbReference type="Gene3D" id="3.30.420.40">
    <property type="match status" value="1"/>
</dbReference>
<name>A0A2G9QFL1_AQUCT</name>
<proteinExistence type="predicted"/>
<evidence type="ECO:0000313" key="1">
    <source>
        <dbReference type="EMBL" id="PIO13901.1"/>
    </source>
</evidence>
<sequence length="99" mass="11264">MFYRLKGEDNSLMVDYPREEMVFSGKPTAGEQILRLTNERFAVPEILIHPSDIGIQEMGIPEAIVHSINNLPEGFKERVYSEVRKLTPTDYDVSVILPA</sequence>
<dbReference type="EMBL" id="KZ002336">
    <property type="protein sequence ID" value="PIO13901.1"/>
    <property type="molecule type" value="Genomic_DNA"/>
</dbReference>
<evidence type="ECO:0000313" key="2">
    <source>
        <dbReference type="Proteomes" id="UP000228934"/>
    </source>
</evidence>
<gene>
    <name evidence="1" type="ORF">AB205_0104340</name>
</gene>